<dbReference type="OrthoDB" id="9812943at2"/>
<dbReference type="AlphaFoldDB" id="A0A0V8M2Q9"/>
<comment type="caution">
    <text evidence="5">The sequence shown here is derived from an EMBL/GenBank/DDBJ whole genome shotgun (WGS) entry which is preliminary data.</text>
</comment>
<dbReference type="InterPro" id="IPR027417">
    <property type="entry name" value="P-loop_NTPase"/>
</dbReference>
<dbReference type="EC" id="2.7.1.24" evidence="3 4"/>
<dbReference type="GO" id="GO:0015937">
    <property type="term" value="P:coenzyme A biosynthetic process"/>
    <property type="evidence" value="ECO:0007669"/>
    <property type="project" value="UniProtKB-UniRule"/>
</dbReference>
<dbReference type="PANTHER" id="PTHR10695">
    <property type="entry name" value="DEPHOSPHO-COA KINASE-RELATED"/>
    <property type="match status" value="1"/>
</dbReference>
<keyword evidence="3 5" id="KW-0418">Kinase</keyword>
<comment type="function">
    <text evidence="3">Catalyzes the phosphorylation of the 3'-hydroxyl group of dephosphocoenzyme A to form coenzyme A.</text>
</comment>
<dbReference type="InterPro" id="IPR001977">
    <property type="entry name" value="Depp_CoAkinase"/>
</dbReference>
<dbReference type="PANTHER" id="PTHR10695:SF46">
    <property type="entry name" value="BIFUNCTIONAL COENZYME A SYNTHASE-RELATED"/>
    <property type="match status" value="1"/>
</dbReference>
<dbReference type="eggNOG" id="COG0237">
    <property type="taxonomic scope" value="Bacteria"/>
</dbReference>
<keyword evidence="3" id="KW-0173">Coenzyme A biosynthesis</keyword>
<keyword evidence="3" id="KW-0963">Cytoplasm</keyword>
<dbReference type="PATRIC" id="fig|61435.5.peg.1012"/>
<comment type="pathway">
    <text evidence="3">Cofactor biosynthesis; coenzyme A biosynthesis; CoA from (R)-pantothenate: step 5/5.</text>
</comment>
<evidence type="ECO:0000256" key="4">
    <source>
        <dbReference type="NCBIfam" id="TIGR00152"/>
    </source>
</evidence>
<reference evidence="5 6" key="1">
    <citation type="journal article" date="2015" name="Sci. Rep.">
        <title>A comparative genomics and reductive dehalogenase gene transcription study of two chloroethene-respiring bacteria, Dehalococcoides mccartyi strains MB and 11a.</title>
        <authorList>
            <person name="Low A."/>
            <person name="Shen Z."/>
            <person name="Cheng D."/>
            <person name="Rogers M.J."/>
            <person name="Lee P.K."/>
            <person name="He J."/>
        </authorList>
    </citation>
    <scope>NUCLEOTIDE SEQUENCE [LARGE SCALE GENOMIC DNA]</scope>
    <source>
        <strain evidence="5 6">MB</strain>
    </source>
</reference>
<evidence type="ECO:0000256" key="1">
    <source>
        <dbReference type="ARBA" id="ARBA00022741"/>
    </source>
</evidence>
<dbReference type="Gene3D" id="3.40.50.300">
    <property type="entry name" value="P-loop containing nucleotide triphosphate hydrolases"/>
    <property type="match status" value="1"/>
</dbReference>
<dbReference type="GO" id="GO:0005524">
    <property type="term" value="F:ATP binding"/>
    <property type="evidence" value="ECO:0007669"/>
    <property type="project" value="UniProtKB-UniRule"/>
</dbReference>
<dbReference type="Proteomes" id="UP000053577">
    <property type="component" value="Unassembled WGS sequence"/>
</dbReference>
<dbReference type="Pfam" id="PF01121">
    <property type="entry name" value="CoaE"/>
    <property type="match status" value="1"/>
</dbReference>
<dbReference type="PROSITE" id="PS51219">
    <property type="entry name" value="DPCK"/>
    <property type="match status" value="1"/>
</dbReference>
<evidence type="ECO:0000256" key="3">
    <source>
        <dbReference type="HAMAP-Rule" id="MF_00376"/>
    </source>
</evidence>
<dbReference type="UniPathway" id="UPA00241">
    <property type="reaction ID" value="UER00356"/>
</dbReference>
<feature type="binding site" evidence="3">
    <location>
        <begin position="11"/>
        <end position="16"/>
    </location>
    <ligand>
        <name>ATP</name>
        <dbReference type="ChEBI" id="CHEBI:30616"/>
    </ligand>
</feature>
<comment type="similarity">
    <text evidence="3">Belongs to the CoaE family.</text>
</comment>
<dbReference type="EMBL" id="JGYD01000018">
    <property type="protein sequence ID" value="KSV18028.1"/>
    <property type="molecule type" value="Genomic_DNA"/>
</dbReference>
<sequence>MKIVGITGGIGSGKTTVCRYLKELGVNIIDADEIGHRVLQNKGIRTRITDVFGNEVMSPDGSINRKILGELVFGYPERLEHLNKITHPLIEQAIASLLEEYRQKGIKAVAIEAPLLVEAGWLKLVNEVWLITAPKESIFKRLRNRMGLSREQVMARIQSQATDNERLKYASIVINNNCRFEDLKSCVQLLAKERLELA</sequence>
<comment type="subcellular location">
    <subcellularLocation>
        <location evidence="3">Cytoplasm</location>
    </subcellularLocation>
</comment>
<proteinExistence type="inferred from homology"/>
<dbReference type="GO" id="GO:0004140">
    <property type="term" value="F:dephospho-CoA kinase activity"/>
    <property type="evidence" value="ECO:0007669"/>
    <property type="project" value="UniProtKB-UniRule"/>
</dbReference>
<gene>
    <name evidence="3" type="primary">coaE</name>
    <name evidence="5" type="ORF">DA01_05135</name>
</gene>
<dbReference type="CDD" id="cd02022">
    <property type="entry name" value="DPCK"/>
    <property type="match status" value="1"/>
</dbReference>
<comment type="catalytic activity">
    <reaction evidence="3">
        <text>3'-dephospho-CoA + ATP = ADP + CoA + H(+)</text>
        <dbReference type="Rhea" id="RHEA:18245"/>
        <dbReference type="ChEBI" id="CHEBI:15378"/>
        <dbReference type="ChEBI" id="CHEBI:30616"/>
        <dbReference type="ChEBI" id="CHEBI:57287"/>
        <dbReference type="ChEBI" id="CHEBI:57328"/>
        <dbReference type="ChEBI" id="CHEBI:456216"/>
        <dbReference type="EC" id="2.7.1.24"/>
    </reaction>
</comment>
<dbReference type="SUPFAM" id="SSF52540">
    <property type="entry name" value="P-loop containing nucleoside triphosphate hydrolases"/>
    <property type="match status" value="1"/>
</dbReference>
<protein>
    <recommendedName>
        <fullName evidence="3 4">Dephospho-CoA kinase</fullName>
        <ecNumber evidence="3 4">2.7.1.24</ecNumber>
    </recommendedName>
    <alternativeName>
        <fullName evidence="3">Dephosphocoenzyme A kinase</fullName>
    </alternativeName>
</protein>
<dbReference type="HAMAP" id="MF_00376">
    <property type="entry name" value="Dephospho_CoA_kinase"/>
    <property type="match status" value="1"/>
</dbReference>
<accession>A0A0V8M2Q9</accession>
<dbReference type="GO" id="GO:0005737">
    <property type="term" value="C:cytoplasm"/>
    <property type="evidence" value="ECO:0007669"/>
    <property type="project" value="UniProtKB-SubCell"/>
</dbReference>
<dbReference type="RefSeq" id="WP_041342851.1">
    <property type="nucleotide sequence ID" value="NZ_DICU01000003.1"/>
</dbReference>
<keyword evidence="2 3" id="KW-0067">ATP-binding</keyword>
<dbReference type="NCBIfam" id="TIGR00152">
    <property type="entry name" value="dephospho-CoA kinase"/>
    <property type="match status" value="1"/>
</dbReference>
<evidence type="ECO:0000256" key="2">
    <source>
        <dbReference type="ARBA" id="ARBA00022840"/>
    </source>
</evidence>
<name>A0A0V8M2Q9_9CHLR</name>
<evidence type="ECO:0000313" key="5">
    <source>
        <dbReference type="EMBL" id="KSV18028.1"/>
    </source>
</evidence>
<keyword evidence="3" id="KW-0808">Transferase</keyword>
<evidence type="ECO:0000313" key="6">
    <source>
        <dbReference type="Proteomes" id="UP000053577"/>
    </source>
</evidence>
<keyword evidence="1 3" id="KW-0547">Nucleotide-binding</keyword>
<organism evidence="5 6">
    <name type="scientific">Dehalococcoides mccartyi</name>
    <dbReference type="NCBI Taxonomy" id="61435"/>
    <lineage>
        <taxon>Bacteria</taxon>
        <taxon>Bacillati</taxon>
        <taxon>Chloroflexota</taxon>
        <taxon>Dehalococcoidia</taxon>
        <taxon>Dehalococcoidales</taxon>
        <taxon>Dehalococcoidaceae</taxon>
        <taxon>Dehalococcoides</taxon>
    </lineage>
</organism>